<comment type="caution">
    <text evidence="1">The sequence shown here is derived from an EMBL/GenBank/DDBJ whole genome shotgun (WGS) entry which is preliminary data.</text>
</comment>
<dbReference type="EMBL" id="LUEZ02000124">
    <property type="protein sequence ID" value="RDB16491.1"/>
    <property type="molecule type" value="Genomic_DNA"/>
</dbReference>
<dbReference type="AlphaFoldDB" id="A0A369J385"/>
<dbReference type="InParanoid" id="A0A369J385"/>
<gene>
    <name evidence="1" type="ORF">Hypma_002856</name>
</gene>
<dbReference type="Proteomes" id="UP000076154">
    <property type="component" value="Unassembled WGS sequence"/>
</dbReference>
<dbReference type="OrthoDB" id="3071567at2759"/>
<organism evidence="1 2">
    <name type="scientific">Hypsizygus marmoreus</name>
    <name type="common">White beech mushroom</name>
    <name type="synonym">Agaricus marmoreus</name>
    <dbReference type="NCBI Taxonomy" id="39966"/>
    <lineage>
        <taxon>Eukaryota</taxon>
        <taxon>Fungi</taxon>
        <taxon>Dikarya</taxon>
        <taxon>Basidiomycota</taxon>
        <taxon>Agaricomycotina</taxon>
        <taxon>Agaricomycetes</taxon>
        <taxon>Agaricomycetidae</taxon>
        <taxon>Agaricales</taxon>
        <taxon>Tricholomatineae</taxon>
        <taxon>Lyophyllaceae</taxon>
        <taxon>Hypsizygus</taxon>
    </lineage>
</organism>
<keyword evidence="2" id="KW-1185">Reference proteome</keyword>
<evidence type="ECO:0000313" key="2">
    <source>
        <dbReference type="Proteomes" id="UP000076154"/>
    </source>
</evidence>
<dbReference type="SUPFAM" id="SSF52047">
    <property type="entry name" value="RNI-like"/>
    <property type="match status" value="1"/>
</dbReference>
<dbReference type="Gene3D" id="1.20.1280.50">
    <property type="match status" value="1"/>
</dbReference>
<evidence type="ECO:0000313" key="1">
    <source>
        <dbReference type="EMBL" id="RDB16491.1"/>
    </source>
</evidence>
<sequence>MDAFAMQALESPISCLPPELILQIFLHAIPGDSPRGRSLVKIVSALCRICRHWRRTILAYPFLWRDMIDFDVNNENWIHTLLQRCRSLPVYAKISTPLLHDYATDSDDPPPLGWKVLLKNLHRVENLALCLSRLNDSCSTFAFDQLLVQPAPILRRLHIEILGVTDWNYESGVIFAPNLPGSLFAGSCSLRHLSLHNCRFEPGLARTSFGQLVSLSVIYTKRVSRHTPQKLPSVWLEILSVMPLLEDLEISDWIVGSDFNNAVHSTAQHNLANVRLDNLSSLCLTRAIWDCVDILHHLRFPLSCTLKIECMSTRPGRDYVAIYSFIQSRIAEMSRTTLMNNISFSVGDSYGFRFGGYLEKEPLEKVCVSFLLAGAHPQDFHPSFSSWFSDYKHAKEVTMTLYSDRETDCVAFADIARPFALVTTLHAGRAFHWPSAALRALMPEGRGGSSLLF</sequence>
<dbReference type="STRING" id="39966.A0A369J385"/>
<name>A0A369J385_HYPMA</name>
<protein>
    <submittedName>
        <fullName evidence="1">Uncharacterized protein</fullName>
    </submittedName>
</protein>
<accession>A0A369J385</accession>
<reference evidence="1" key="1">
    <citation type="submission" date="2018-04" db="EMBL/GenBank/DDBJ databases">
        <title>Whole genome sequencing of Hypsizygus marmoreus.</title>
        <authorList>
            <person name="Choi I.-G."/>
            <person name="Min B."/>
            <person name="Kim J.-G."/>
            <person name="Kim S."/>
            <person name="Oh Y.-L."/>
            <person name="Kong W.-S."/>
            <person name="Park H."/>
            <person name="Jeong J."/>
            <person name="Song E.-S."/>
        </authorList>
    </citation>
    <scope>NUCLEOTIDE SEQUENCE [LARGE SCALE GENOMIC DNA]</scope>
    <source>
        <strain evidence="1">51987-8</strain>
    </source>
</reference>
<proteinExistence type="predicted"/>